<dbReference type="AlphaFoldDB" id="A0A8S1F3X0"/>
<evidence type="ECO:0000313" key="4">
    <source>
        <dbReference type="Proteomes" id="UP000494206"/>
    </source>
</evidence>
<feature type="region of interest" description="Disordered" evidence="1">
    <location>
        <begin position="181"/>
        <end position="204"/>
    </location>
</feature>
<keyword evidence="4" id="KW-1185">Reference proteome</keyword>
<dbReference type="GO" id="GO:0005737">
    <property type="term" value="C:cytoplasm"/>
    <property type="evidence" value="ECO:0007669"/>
    <property type="project" value="TreeGrafter"/>
</dbReference>
<dbReference type="PRINTS" id="PR00625">
    <property type="entry name" value="JDOMAIN"/>
</dbReference>
<evidence type="ECO:0000256" key="1">
    <source>
        <dbReference type="SAM" id="MobiDB-lite"/>
    </source>
</evidence>
<dbReference type="PROSITE" id="PS50076">
    <property type="entry name" value="DNAJ_2"/>
    <property type="match status" value="1"/>
</dbReference>
<feature type="compositionally biased region" description="Basic and acidic residues" evidence="1">
    <location>
        <begin position="187"/>
        <end position="204"/>
    </location>
</feature>
<dbReference type="Proteomes" id="UP000494206">
    <property type="component" value="Unassembled WGS sequence"/>
</dbReference>
<dbReference type="PROSITE" id="PS00636">
    <property type="entry name" value="DNAJ_1"/>
    <property type="match status" value="1"/>
</dbReference>
<dbReference type="Pfam" id="PF23302">
    <property type="entry name" value="HTH_DNAJC9"/>
    <property type="match status" value="1"/>
</dbReference>
<dbReference type="GO" id="GO:0005634">
    <property type="term" value="C:nucleus"/>
    <property type="evidence" value="ECO:0007669"/>
    <property type="project" value="TreeGrafter"/>
</dbReference>
<dbReference type="InterPro" id="IPR052594">
    <property type="entry name" value="J_domain-containing_protein"/>
</dbReference>
<dbReference type="Gene3D" id="1.10.287.110">
    <property type="entry name" value="DnaJ domain"/>
    <property type="match status" value="1"/>
</dbReference>
<accession>A0A8S1F3X0</accession>
<dbReference type="GO" id="GO:0031072">
    <property type="term" value="F:heat shock protein binding"/>
    <property type="evidence" value="ECO:0007669"/>
    <property type="project" value="TreeGrafter"/>
</dbReference>
<proteinExistence type="predicted"/>
<feature type="domain" description="J" evidence="2">
    <location>
        <begin position="14"/>
        <end position="86"/>
    </location>
</feature>
<dbReference type="SUPFAM" id="SSF46565">
    <property type="entry name" value="Chaperone J-domain"/>
    <property type="match status" value="1"/>
</dbReference>
<organism evidence="3 4">
    <name type="scientific">Caenorhabditis bovis</name>
    <dbReference type="NCBI Taxonomy" id="2654633"/>
    <lineage>
        <taxon>Eukaryota</taxon>
        <taxon>Metazoa</taxon>
        <taxon>Ecdysozoa</taxon>
        <taxon>Nematoda</taxon>
        <taxon>Chromadorea</taxon>
        <taxon>Rhabditida</taxon>
        <taxon>Rhabditina</taxon>
        <taxon>Rhabditomorpha</taxon>
        <taxon>Rhabditoidea</taxon>
        <taxon>Rhabditidae</taxon>
        <taxon>Peloderinae</taxon>
        <taxon>Caenorhabditis</taxon>
    </lineage>
</organism>
<dbReference type="Pfam" id="PF00226">
    <property type="entry name" value="DnaJ"/>
    <property type="match status" value="1"/>
</dbReference>
<dbReference type="PANTHER" id="PTHR44144:SF1">
    <property type="entry name" value="DNAJ HOMOLOG SUBFAMILY C MEMBER 9"/>
    <property type="match status" value="1"/>
</dbReference>
<dbReference type="InterPro" id="IPR001623">
    <property type="entry name" value="DnaJ_domain"/>
</dbReference>
<evidence type="ECO:0000313" key="3">
    <source>
        <dbReference type="EMBL" id="CAB3405306.1"/>
    </source>
</evidence>
<dbReference type="InterPro" id="IPR056453">
    <property type="entry name" value="HTH_DNAJC9"/>
</dbReference>
<reference evidence="3 4" key="1">
    <citation type="submission" date="2020-04" db="EMBL/GenBank/DDBJ databases">
        <authorList>
            <person name="Laetsch R D."/>
            <person name="Stevens L."/>
            <person name="Kumar S."/>
            <person name="Blaxter L. M."/>
        </authorList>
    </citation>
    <scope>NUCLEOTIDE SEQUENCE [LARGE SCALE GENOMIC DNA]</scope>
</reference>
<dbReference type="CDD" id="cd06257">
    <property type="entry name" value="DnaJ"/>
    <property type="match status" value="1"/>
</dbReference>
<evidence type="ECO:0000259" key="2">
    <source>
        <dbReference type="PROSITE" id="PS50076"/>
    </source>
</evidence>
<dbReference type="OrthoDB" id="110024at2759"/>
<dbReference type="InterPro" id="IPR036869">
    <property type="entry name" value="J_dom_sf"/>
</dbReference>
<protein>
    <recommendedName>
        <fullName evidence="2">J domain-containing protein</fullName>
    </recommendedName>
</protein>
<dbReference type="EMBL" id="CADEPM010000004">
    <property type="protein sequence ID" value="CAB3405306.1"/>
    <property type="molecule type" value="Genomic_DNA"/>
</dbReference>
<comment type="caution">
    <text evidence="3">The sequence shown here is derived from an EMBL/GenBank/DDBJ whole genome shotgun (WGS) entry which is preliminary data.</text>
</comment>
<sequence>MLLDELDANFNTRNLYEVLHTKKEATEKELKTAYYRQSMIWHPDKARLKDESEETKNVHTVKFQLIQKAYEILADAEKRKIYDETGCVDDDDTIDAESFKESYTRWKSIFKKVTKEEIDEFLNQYIGSADHKDDIVKYYRQFDGDLNKMMEFVYGFENIEQIKTILDECFADGTLKKTRRYNQTSSAREEAKRKKRAEKEAKEAEKILKEMTQSTGVTDLKAMILAKREKANNDFLSSLEEKYAPKKKKSSK</sequence>
<dbReference type="PANTHER" id="PTHR44144">
    <property type="entry name" value="DNAJ HOMOLOG SUBFAMILY C MEMBER 9"/>
    <property type="match status" value="1"/>
</dbReference>
<dbReference type="SMART" id="SM00271">
    <property type="entry name" value="DnaJ"/>
    <property type="match status" value="1"/>
</dbReference>
<dbReference type="InterPro" id="IPR018253">
    <property type="entry name" value="DnaJ_domain_CS"/>
</dbReference>
<name>A0A8S1F3X0_9PELO</name>
<gene>
    <name evidence="3" type="ORF">CBOVIS_LOCUS7520</name>
</gene>